<dbReference type="Gene3D" id="3.40.630.30">
    <property type="match status" value="1"/>
</dbReference>
<comment type="similarity">
    <text evidence="3">Belongs to the acetyltransferase family. RimJ subfamily.</text>
</comment>
<reference evidence="5 6" key="1">
    <citation type="submission" date="2023-05" db="EMBL/GenBank/DDBJ databases">
        <title>Draft genome of Paenibacillus sp. CCS26.</title>
        <authorList>
            <person name="Akita H."/>
            <person name="Shinto Y."/>
            <person name="Kimura Z."/>
        </authorList>
    </citation>
    <scope>NUCLEOTIDE SEQUENCE [LARGE SCALE GENOMIC DNA]</scope>
    <source>
        <strain evidence="5 6">CCS26</strain>
    </source>
</reference>
<evidence type="ECO:0000256" key="1">
    <source>
        <dbReference type="ARBA" id="ARBA00022679"/>
    </source>
</evidence>
<evidence type="ECO:0000256" key="3">
    <source>
        <dbReference type="ARBA" id="ARBA00038502"/>
    </source>
</evidence>
<keyword evidence="1" id="KW-0808">Transferase</keyword>
<dbReference type="SUPFAM" id="SSF55729">
    <property type="entry name" value="Acyl-CoA N-acyltransferases (Nat)"/>
    <property type="match status" value="1"/>
</dbReference>
<evidence type="ECO:0000259" key="4">
    <source>
        <dbReference type="PROSITE" id="PS51186"/>
    </source>
</evidence>
<comment type="caution">
    <text evidence="5">The sequence shown here is derived from an EMBL/GenBank/DDBJ whole genome shotgun (WGS) entry which is preliminary data.</text>
</comment>
<dbReference type="InterPro" id="IPR051531">
    <property type="entry name" value="N-acetyltransferase"/>
</dbReference>
<dbReference type="PANTHER" id="PTHR43792">
    <property type="entry name" value="GNAT FAMILY, PUTATIVE (AFU_ORTHOLOGUE AFUA_3G00765)-RELATED-RELATED"/>
    <property type="match status" value="1"/>
</dbReference>
<evidence type="ECO:0000313" key="5">
    <source>
        <dbReference type="EMBL" id="GMK44310.1"/>
    </source>
</evidence>
<dbReference type="InterPro" id="IPR016181">
    <property type="entry name" value="Acyl_CoA_acyltransferase"/>
</dbReference>
<keyword evidence="6" id="KW-1185">Reference proteome</keyword>
<dbReference type="PANTHER" id="PTHR43792:SF8">
    <property type="entry name" value="[RIBOSOMAL PROTEIN US5]-ALANINE N-ACETYLTRANSFERASE"/>
    <property type="match status" value="1"/>
</dbReference>
<sequence>MNKSGIYLRMLEPEDAKPMLDLKLRNRAFSQPFEPIRGDEHYTLEEQMTDIGNGISAAQQGTAYIYGVFLTETDELIGRIALTSVTRGVFQNAYMGYFIDQAHNGRGYATAAVAEMVGIAFHDLHLHRIQASVMPINGRSLRVLEKAGFRQEGLARRYLKINGQWEDHLLFAITKEDLLS</sequence>
<dbReference type="InterPro" id="IPR000182">
    <property type="entry name" value="GNAT_dom"/>
</dbReference>
<dbReference type="RefSeq" id="WP_317979334.1">
    <property type="nucleotide sequence ID" value="NZ_BTCL01000004.1"/>
</dbReference>
<gene>
    <name evidence="5" type="primary">yjcK</name>
    <name evidence="5" type="ORF">PghCCS26_14380</name>
</gene>
<evidence type="ECO:0000313" key="6">
    <source>
        <dbReference type="Proteomes" id="UP001285921"/>
    </source>
</evidence>
<feature type="domain" description="N-acetyltransferase" evidence="4">
    <location>
        <begin position="6"/>
        <end position="176"/>
    </location>
</feature>
<accession>A0ABQ6NJM5</accession>
<evidence type="ECO:0000256" key="2">
    <source>
        <dbReference type="ARBA" id="ARBA00023315"/>
    </source>
</evidence>
<proteinExistence type="inferred from homology"/>
<name>A0ABQ6NJM5_9BACL</name>
<dbReference type="PROSITE" id="PS51186">
    <property type="entry name" value="GNAT"/>
    <property type="match status" value="1"/>
</dbReference>
<dbReference type="Proteomes" id="UP001285921">
    <property type="component" value="Unassembled WGS sequence"/>
</dbReference>
<keyword evidence="2" id="KW-0012">Acyltransferase</keyword>
<organism evidence="5 6">
    <name type="scientific">Paenibacillus glycanilyticus</name>
    <dbReference type="NCBI Taxonomy" id="126569"/>
    <lineage>
        <taxon>Bacteria</taxon>
        <taxon>Bacillati</taxon>
        <taxon>Bacillota</taxon>
        <taxon>Bacilli</taxon>
        <taxon>Bacillales</taxon>
        <taxon>Paenibacillaceae</taxon>
        <taxon>Paenibacillus</taxon>
    </lineage>
</organism>
<dbReference type="Pfam" id="PF13302">
    <property type="entry name" value="Acetyltransf_3"/>
    <property type="match status" value="1"/>
</dbReference>
<protein>
    <submittedName>
        <fullName evidence="5">Ribosomal-protein-alanine acetyltransferase</fullName>
    </submittedName>
</protein>
<dbReference type="EMBL" id="BTCL01000004">
    <property type="protein sequence ID" value="GMK44310.1"/>
    <property type="molecule type" value="Genomic_DNA"/>
</dbReference>